<evidence type="ECO:0000313" key="2">
    <source>
        <dbReference type="Proteomes" id="UP001410648"/>
    </source>
</evidence>
<dbReference type="Proteomes" id="UP001410648">
    <property type="component" value="Unassembled WGS sequence"/>
</dbReference>
<sequence length="64" mass="7431">MYKKRTAVERVNSRLDRDFLFEDHTIRGLDKMNLYVSISFIVSLAFASAKVKENIVEHLASWVA</sequence>
<comment type="caution">
    <text evidence="1">The sequence shown here is derived from an EMBL/GenBank/DDBJ whole genome shotgun (WGS) entry which is preliminary data.</text>
</comment>
<name>A0ABN1ADS0_9LACT</name>
<reference evidence="1 2" key="1">
    <citation type="journal article" date="2019" name="Int. J. Syst. Evol. Microbiol.">
        <title>The Global Catalogue of Microorganisms (GCM) 10K type strain sequencing project: providing services to taxonomists for standard genome sequencing and annotation.</title>
        <authorList>
            <consortium name="The Broad Institute Genomics Platform"/>
            <consortium name="The Broad Institute Genome Sequencing Center for Infectious Disease"/>
            <person name="Wu L."/>
            <person name="Ma J."/>
        </authorList>
    </citation>
    <scope>NUCLEOTIDE SEQUENCE [LARGE SCALE GENOMIC DNA]</scope>
    <source>
        <strain evidence="1 2">JCM 14232</strain>
    </source>
</reference>
<evidence type="ECO:0000313" key="1">
    <source>
        <dbReference type="EMBL" id="GAA0474017.1"/>
    </source>
</evidence>
<gene>
    <name evidence="1" type="ORF">GCM10008936_00910</name>
</gene>
<dbReference type="EMBL" id="BAAADA010000009">
    <property type="protein sequence ID" value="GAA0474017.1"/>
    <property type="molecule type" value="Genomic_DNA"/>
</dbReference>
<accession>A0ABN1ADS0</accession>
<organism evidence="1 2">
    <name type="scientific">Alkalibacterium indicireducens</name>
    <dbReference type="NCBI Taxonomy" id="398758"/>
    <lineage>
        <taxon>Bacteria</taxon>
        <taxon>Bacillati</taxon>
        <taxon>Bacillota</taxon>
        <taxon>Bacilli</taxon>
        <taxon>Lactobacillales</taxon>
        <taxon>Carnobacteriaceae</taxon>
        <taxon>Alkalibacterium</taxon>
    </lineage>
</organism>
<evidence type="ECO:0008006" key="3">
    <source>
        <dbReference type="Google" id="ProtNLM"/>
    </source>
</evidence>
<proteinExistence type="predicted"/>
<keyword evidence="2" id="KW-1185">Reference proteome</keyword>
<protein>
    <recommendedName>
        <fullName evidence="3">Transposase DDE domain-containing protein</fullName>
    </recommendedName>
</protein>